<sequence>MDFGFSEQQRDVQNLARQILGDNVSPESLAQYDGYKADRFDKALWDKLAEAGLLGLAVAEEYGGMGFGFFELALLIEEAGRSIAPVPLSAHLVSAALPIQQFGSAAQKQRYLPGVASGQIMLSAALTEPYNEDPAQPILTTATADGTGLRISGDKTAVPFAHLADRIVLSAKMGDGVVVVLLDPKAAGLSMTPMQVTTYEPQFALSLDNVSIAAEDILASADSGREVMQWLTERTSVALCAHQLGASDKAMRMTASYTAERKQFGVLISTFQAVGHRAANCFIDVECLRLNTYQAVSRLDGGLDASNEVHIAKIWAGDVGHRVSYAAQHLHGGTGIDRDYPLWRYCTWLRYNEMSLGSSAKNLASLGKRIAAGEAFCR</sequence>
<evidence type="ECO:0000256" key="2">
    <source>
        <dbReference type="ARBA" id="ARBA00009347"/>
    </source>
</evidence>
<dbReference type="Gene3D" id="1.20.140.10">
    <property type="entry name" value="Butyryl-CoA Dehydrogenase, subunit A, domain 3"/>
    <property type="match status" value="1"/>
</dbReference>
<dbReference type="Gene3D" id="1.10.540.10">
    <property type="entry name" value="Acyl-CoA dehydrogenase/oxidase, N-terminal domain"/>
    <property type="match status" value="1"/>
</dbReference>
<dbReference type="KEGG" id="zal:AZF00_06100"/>
<dbReference type="PANTHER" id="PTHR43884">
    <property type="entry name" value="ACYL-COA DEHYDROGENASE"/>
    <property type="match status" value="1"/>
</dbReference>
<comment type="similarity">
    <text evidence="2">Belongs to the acyl-CoA dehydrogenase family.</text>
</comment>
<dbReference type="InterPro" id="IPR009100">
    <property type="entry name" value="AcylCoA_DH/oxidase_NM_dom_sf"/>
</dbReference>
<dbReference type="SUPFAM" id="SSF56645">
    <property type="entry name" value="Acyl-CoA dehydrogenase NM domain-like"/>
    <property type="match status" value="1"/>
</dbReference>
<keyword evidence="5" id="KW-0560">Oxidoreductase</keyword>
<dbReference type="InterPro" id="IPR046373">
    <property type="entry name" value="Acyl-CoA_Oxase/DH_mid-dom_sf"/>
</dbReference>
<feature type="domain" description="Acyl-CoA dehydrogenase/oxidase C-terminal" evidence="6">
    <location>
        <begin position="223"/>
        <end position="370"/>
    </location>
</feature>
<dbReference type="Gene3D" id="2.40.110.10">
    <property type="entry name" value="Butyryl-CoA Dehydrogenase, subunit A, domain 2"/>
    <property type="match status" value="1"/>
</dbReference>
<dbReference type="InterPro" id="IPR036250">
    <property type="entry name" value="AcylCo_DH-like_C"/>
</dbReference>
<evidence type="ECO:0000256" key="1">
    <source>
        <dbReference type="ARBA" id="ARBA00001974"/>
    </source>
</evidence>
<dbReference type="InterPro" id="IPR013786">
    <property type="entry name" value="AcylCoA_DH/ox_N"/>
</dbReference>
<dbReference type="InterPro" id="IPR009075">
    <property type="entry name" value="AcylCo_DH/oxidase_C"/>
</dbReference>
<accession>A0A127M3U3</accession>
<feature type="domain" description="Acyl-CoA dehydrogenase/oxidase N-terminal" evidence="7">
    <location>
        <begin position="6"/>
        <end position="119"/>
    </location>
</feature>
<name>A0A127M3U3_9GAMM</name>
<protein>
    <recommendedName>
        <fullName evidence="10">Acyl-CoA dehydrogenase</fullName>
    </recommendedName>
</protein>
<dbReference type="STRING" id="1470434.AZF00_06100"/>
<gene>
    <name evidence="8" type="ORF">AZF00_06100</name>
</gene>
<organism evidence="8 9">
    <name type="scientific">Zhongshania aliphaticivorans</name>
    <dbReference type="NCBI Taxonomy" id="1470434"/>
    <lineage>
        <taxon>Bacteria</taxon>
        <taxon>Pseudomonadati</taxon>
        <taxon>Pseudomonadota</taxon>
        <taxon>Gammaproteobacteria</taxon>
        <taxon>Cellvibrionales</taxon>
        <taxon>Spongiibacteraceae</taxon>
        <taxon>Zhongshania</taxon>
    </lineage>
</organism>
<keyword evidence="4" id="KW-0274">FAD</keyword>
<evidence type="ECO:0000259" key="7">
    <source>
        <dbReference type="Pfam" id="PF02771"/>
    </source>
</evidence>
<dbReference type="Pfam" id="PF00441">
    <property type="entry name" value="Acyl-CoA_dh_1"/>
    <property type="match status" value="1"/>
</dbReference>
<evidence type="ECO:0000256" key="3">
    <source>
        <dbReference type="ARBA" id="ARBA00022630"/>
    </source>
</evidence>
<evidence type="ECO:0000256" key="5">
    <source>
        <dbReference type="ARBA" id="ARBA00023002"/>
    </source>
</evidence>
<dbReference type="PANTHER" id="PTHR43884:SF20">
    <property type="entry name" value="ACYL-COA DEHYDROGENASE FADE28"/>
    <property type="match status" value="1"/>
</dbReference>
<comment type="cofactor">
    <cofactor evidence="1">
        <name>FAD</name>
        <dbReference type="ChEBI" id="CHEBI:57692"/>
    </cofactor>
</comment>
<proteinExistence type="inferred from homology"/>
<evidence type="ECO:0000313" key="9">
    <source>
        <dbReference type="Proteomes" id="UP000074119"/>
    </source>
</evidence>
<dbReference type="EMBL" id="CP014544">
    <property type="protein sequence ID" value="AMO67900.1"/>
    <property type="molecule type" value="Genomic_DNA"/>
</dbReference>
<dbReference type="GO" id="GO:0003995">
    <property type="term" value="F:acyl-CoA dehydrogenase activity"/>
    <property type="evidence" value="ECO:0007669"/>
    <property type="project" value="TreeGrafter"/>
</dbReference>
<dbReference type="InterPro" id="IPR037069">
    <property type="entry name" value="AcylCoA_DH/ox_N_sf"/>
</dbReference>
<evidence type="ECO:0000256" key="4">
    <source>
        <dbReference type="ARBA" id="ARBA00022827"/>
    </source>
</evidence>
<dbReference type="Pfam" id="PF02771">
    <property type="entry name" value="Acyl-CoA_dh_N"/>
    <property type="match status" value="1"/>
</dbReference>
<evidence type="ECO:0000259" key="6">
    <source>
        <dbReference type="Pfam" id="PF00441"/>
    </source>
</evidence>
<reference evidence="8 9" key="1">
    <citation type="submission" date="2015-12" db="EMBL/GenBank/DDBJ databases">
        <authorList>
            <person name="Shamseldin A."/>
            <person name="Moawad H."/>
            <person name="Abd El-Rahim W.M."/>
            <person name="Sadowsky M.J."/>
        </authorList>
    </citation>
    <scope>NUCLEOTIDE SEQUENCE [LARGE SCALE GENOMIC DNA]</scope>
    <source>
        <strain evidence="8 9">SM2</strain>
    </source>
</reference>
<keyword evidence="3" id="KW-0285">Flavoprotein</keyword>
<dbReference type="SUPFAM" id="SSF47203">
    <property type="entry name" value="Acyl-CoA dehydrogenase C-terminal domain-like"/>
    <property type="match status" value="1"/>
</dbReference>
<evidence type="ECO:0000313" key="8">
    <source>
        <dbReference type="EMBL" id="AMO67900.1"/>
    </source>
</evidence>
<dbReference type="Proteomes" id="UP000074119">
    <property type="component" value="Chromosome"/>
</dbReference>
<dbReference type="GO" id="GO:0050660">
    <property type="term" value="F:flavin adenine dinucleotide binding"/>
    <property type="evidence" value="ECO:0007669"/>
    <property type="project" value="InterPro"/>
</dbReference>
<dbReference type="CDD" id="cd00567">
    <property type="entry name" value="ACAD"/>
    <property type="match status" value="1"/>
</dbReference>
<dbReference type="RefSeq" id="WP_008246999.1">
    <property type="nucleotide sequence ID" value="NZ_CP014544.1"/>
</dbReference>
<dbReference type="AlphaFoldDB" id="A0A127M3U3"/>
<evidence type="ECO:0008006" key="10">
    <source>
        <dbReference type="Google" id="ProtNLM"/>
    </source>
</evidence>